<evidence type="ECO:0000313" key="1">
    <source>
        <dbReference type="EMBL" id="KAJ7384098.1"/>
    </source>
</evidence>
<dbReference type="OrthoDB" id="5947528at2759"/>
<reference evidence="1" key="1">
    <citation type="submission" date="2023-01" db="EMBL/GenBank/DDBJ databases">
        <title>Genome assembly of the deep-sea coral Lophelia pertusa.</title>
        <authorList>
            <person name="Herrera S."/>
            <person name="Cordes E."/>
        </authorList>
    </citation>
    <scope>NUCLEOTIDE SEQUENCE</scope>
    <source>
        <strain evidence="1">USNM1676648</strain>
        <tissue evidence="1">Polyp</tissue>
    </source>
</reference>
<keyword evidence="2" id="KW-1185">Reference proteome</keyword>
<gene>
    <name evidence="1" type="ORF">OS493_023421</name>
</gene>
<protein>
    <submittedName>
        <fullName evidence="1">Uncharacterized protein</fullName>
    </submittedName>
</protein>
<accession>A0A9W9ZNK6</accession>
<evidence type="ECO:0000313" key="2">
    <source>
        <dbReference type="Proteomes" id="UP001163046"/>
    </source>
</evidence>
<comment type="caution">
    <text evidence="1">The sequence shown here is derived from an EMBL/GenBank/DDBJ whole genome shotgun (WGS) entry which is preliminary data.</text>
</comment>
<dbReference type="EMBL" id="MU825890">
    <property type="protein sequence ID" value="KAJ7384098.1"/>
    <property type="molecule type" value="Genomic_DNA"/>
</dbReference>
<name>A0A9W9ZNK6_9CNID</name>
<proteinExistence type="predicted"/>
<organism evidence="1 2">
    <name type="scientific">Desmophyllum pertusum</name>
    <dbReference type="NCBI Taxonomy" id="174260"/>
    <lineage>
        <taxon>Eukaryota</taxon>
        <taxon>Metazoa</taxon>
        <taxon>Cnidaria</taxon>
        <taxon>Anthozoa</taxon>
        <taxon>Hexacorallia</taxon>
        <taxon>Scleractinia</taxon>
        <taxon>Caryophylliina</taxon>
        <taxon>Caryophylliidae</taxon>
        <taxon>Desmophyllum</taxon>
    </lineage>
</organism>
<dbReference type="AlphaFoldDB" id="A0A9W9ZNK6"/>
<sequence length="220" mass="24373">MTDSDKTEDEFVQFVCFKTAGPVPVDLFQHSWIPAAEGLFTRGINTVIFSEKLPLSGDLGPYKFIAKNCWASIKAIKGTFPTGVPSPCSRGHITVSQGGIFKLVHVAKGDGTKLKHNSVYKGGFKALTMMPLLDEPLSKDTVMTYADYLISLTGFETLGVYKLHNSSGPASEWLYEWIIEAFFNSVNATEESVLKDLMNCPMATKKWEISIHKDYMQMVG</sequence>
<dbReference type="Proteomes" id="UP001163046">
    <property type="component" value="Unassembled WGS sequence"/>
</dbReference>